<keyword evidence="4" id="KW-0227">DNA damage</keyword>
<evidence type="ECO:0000256" key="4">
    <source>
        <dbReference type="ARBA" id="ARBA00022763"/>
    </source>
</evidence>
<dbReference type="GeneID" id="62194212"/>
<keyword evidence="5" id="KW-0067">ATP-binding</keyword>
<dbReference type="InterPro" id="IPR004582">
    <property type="entry name" value="Checkpoint_prot_Rad17_Rad24"/>
</dbReference>
<dbReference type="AlphaFoldDB" id="A0A875RND2"/>
<dbReference type="Proteomes" id="UP000662931">
    <property type="component" value="Chromosome 1"/>
</dbReference>
<accession>A0A875RND2</accession>
<evidence type="ECO:0000313" key="11">
    <source>
        <dbReference type="Proteomes" id="UP000662931"/>
    </source>
</evidence>
<dbReference type="GO" id="GO:0005634">
    <property type="term" value="C:nucleus"/>
    <property type="evidence" value="ECO:0007669"/>
    <property type="project" value="UniProtKB-SubCell"/>
</dbReference>
<evidence type="ECO:0000256" key="3">
    <source>
        <dbReference type="ARBA" id="ARBA00022741"/>
    </source>
</evidence>
<evidence type="ECO:0000256" key="2">
    <source>
        <dbReference type="ARBA" id="ARBA00006168"/>
    </source>
</evidence>
<gene>
    <name evidence="10" type="ORF">FOA43_000811</name>
</gene>
<sequence length="681" mass="77235">MENEIQKKRRRVVKELVSAHYSSPDVSIESIETITDDNQSLGEIRPTGEQRRYSGKSATRTKSIDDIIGKFSIPPNLPDVIDLTNDDDGRGCVSLWSEKYTPRSSSDLCINKQKIEQVQSQIEQMVNEETHNRIVFLSGSSGCGKSTAAKILAEEALSKKKETAKKVGLFDDISIIPERDDSGRYPNVIEYTNRTTSTSRLTSSVTQFSEFLDECKLLTMGNEKCIVVDELPNVYHEGTLMNFRKAILRWIELDSSVGLPPLIICVTEFDADDDNHWGLFTLDATFKLETVLGRNLMKLEGKGWNRVKFNPVAKRYMKQALRRVVRTEHNSLEAIPKRLITDEIDQLSSTGDIRNSLITLEYWCRFLYPVTHDASSLSVLGKENGLNIFHSIGKIIYGTQHPQEEFNNYLKTANVVQFDKSQSPPTLRDINTISVDNVSQDSASSVGKLNLNVLENYLVLNPSKIDFNVADLVDILSQADTLFRFKNDRRALTMLTYYSCFGARLKCVRLKSNGDSSGATHHRSRYSRDSKVGYKKRKIVDLVKDFELRRCNRLVSLGQYSHLSNQDAILIDGYYQNEILNSSKARNKLGNQYTGTFKRLGGDFKNIILPDTEFQPDIVEDDSTKSATSLEAKYFNVYNEDESMVEDDDKEFDEDPIVDSEDVTSQYSEDSFSDDSLVMKL</sequence>
<dbReference type="EMBL" id="CP064812">
    <property type="protein sequence ID" value="QPG73500.1"/>
    <property type="molecule type" value="Genomic_DNA"/>
</dbReference>
<dbReference type="PANTHER" id="PTHR12172:SF0">
    <property type="entry name" value="CELL CYCLE CHECKPOINT PROTEIN RAD17"/>
    <property type="match status" value="1"/>
</dbReference>
<dbReference type="Pfam" id="PF25812">
    <property type="entry name" value="RAD24_helical"/>
    <property type="match status" value="1"/>
</dbReference>
<keyword evidence="11" id="KW-1185">Reference proteome</keyword>
<dbReference type="KEGG" id="bnn:FOA43_000811"/>
<protein>
    <recommendedName>
        <fullName evidence="9">Checkpoint protein RAD24-like helical bundle domain-containing protein</fullName>
    </recommendedName>
</protein>
<dbReference type="GO" id="GO:0006281">
    <property type="term" value="P:DNA repair"/>
    <property type="evidence" value="ECO:0007669"/>
    <property type="project" value="InterPro"/>
</dbReference>
<evidence type="ECO:0000256" key="7">
    <source>
        <dbReference type="ARBA" id="ARBA00023306"/>
    </source>
</evidence>
<evidence type="ECO:0000256" key="5">
    <source>
        <dbReference type="ARBA" id="ARBA00022840"/>
    </source>
</evidence>
<feature type="domain" description="Checkpoint protein RAD24-like helical bundle" evidence="9">
    <location>
        <begin position="383"/>
        <end position="533"/>
    </location>
</feature>
<organism evidence="10 11">
    <name type="scientific">Eeniella nana</name>
    <name type="common">Yeast</name>
    <name type="synonym">Brettanomyces nanus</name>
    <dbReference type="NCBI Taxonomy" id="13502"/>
    <lineage>
        <taxon>Eukaryota</taxon>
        <taxon>Fungi</taxon>
        <taxon>Dikarya</taxon>
        <taxon>Ascomycota</taxon>
        <taxon>Saccharomycotina</taxon>
        <taxon>Pichiomycetes</taxon>
        <taxon>Pichiales</taxon>
        <taxon>Pichiaceae</taxon>
        <taxon>Brettanomyces</taxon>
    </lineage>
</organism>
<evidence type="ECO:0000256" key="1">
    <source>
        <dbReference type="ARBA" id="ARBA00004123"/>
    </source>
</evidence>
<name>A0A875RND2_EENNA</name>
<evidence type="ECO:0000256" key="8">
    <source>
        <dbReference type="SAM" id="MobiDB-lite"/>
    </source>
</evidence>
<comment type="similarity">
    <text evidence="2">Belongs to the rad17/RAD24 family.</text>
</comment>
<feature type="region of interest" description="Disordered" evidence="8">
    <location>
        <begin position="642"/>
        <end position="677"/>
    </location>
</feature>
<dbReference type="Gene3D" id="3.40.50.300">
    <property type="entry name" value="P-loop containing nucleotide triphosphate hydrolases"/>
    <property type="match status" value="1"/>
</dbReference>
<proteinExistence type="inferred from homology"/>
<dbReference type="SUPFAM" id="SSF52540">
    <property type="entry name" value="P-loop containing nucleoside triphosphate hydrolases"/>
    <property type="match status" value="1"/>
</dbReference>
<dbReference type="InterPro" id="IPR057927">
    <property type="entry name" value="RAD24-like_helical"/>
</dbReference>
<dbReference type="Pfam" id="PF03215">
    <property type="entry name" value="Rad17"/>
    <property type="match status" value="1"/>
</dbReference>
<evidence type="ECO:0000256" key="6">
    <source>
        <dbReference type="ARBA" id="ARBA00023242"/>
    </source>
</evidence>
<dbReference type="GO" id="GO:0003689">
    <property type="term" value="F:DNA clamp loader activity"/>
    <property type="evidence" value="ECO:0007669"/>
    <property type="project" value="TreeGrafter"/>
</dbReference>
<dbReference type="GO" id="GO:0000077">
    <property type="term" value="P:DNA damage checkpoint signaling"/>
    <property type="evidence" value="ECO:0007669"/>
    <property type="project" value="TreeGrafter"/>
</dbReference>
<dbReference type="GO" id="GO:0003682">
    <property type="term" value="F:chromatin binding"/>
    <property type="evidence" value="ECO:0007669"/>
    <property type="project" value="TreeGrafter"/>
</dbReference>
<dbReference type="RefSeq" id="XP_038777065.1">
    <property type="nucleotide sequence ID" value="XM_038921137.1"/>
</dbReference>
<keyword evidence="3" id="KW-0547">Nucleotide-binding</keyword>
<reference evidence="10" key="1">
    <citation type="submission" date="2020-10" db="EMBL/GenBank/DDBJ databases">
        <authorList>
            <person name="Roach M.J.R."/>
        </authorList>
    </citation>
    <scope>NUCLEOTIDE SEQUENCE</scope>
    <source>
        <strain evidence="10">CBS 1945</strain>
    </source>
</reference>
<evidence type="ECO:0000259" key="9">
    <source>
        <dbReference type="Pfam" id="PF25812"/>
    </source>
</evidence>
<keyword evidence="6" id="KW-0539">Nucleus</keyword>
<keyword evidence="7" id="KW-0131">Cell cycle</keyword>
<dbReference type="PANTHER" id="PTHR12172">
    <property type="entry name" value="CELL CYCLE CHECKPOINT PROTEIN RAD17"/>
    <property type="match status" value="1"/>
</dbReference>
<dbReference type="GO" id="GO:0033314">
    <property type="term" value="P:mitotic DNA replication checkpoint signaling"/>
    <property type="evidence" value="ECO:0007669"/>
    <property type="project" value="TreeGrafter"/>
</dbReference>
<comment type="subcellular location">
    <subcellularLocation>
        <location evidence="1">Nucleus</location>
    </subcellularLocation>
</comment>
<feature type="compositionally biased region" description="Acidic residues" evidence="8">
    <location>
        <begin position="642"/>
        <end position="662"/>
    </location>
</feature>
<dbReference type="OrthoDB" id="10265971at2759"/>
<evidence type="ECO:0000313" key="10">
    <source>
        <dbReference type="EMBL" id="QPG73500.1"/>
    </source>
</evidence>
<dbReference type="GO" id="GO:0005524">
    <property type="term" value="F:ATP binding"/>
    <property type="evidence" value="ECO:0007669"/>
    <property type="project" value="UniProtKB-KW"/>
</dbReference>
<dbReference type="InterPro" id="IPR027417">
    <property type="entry name" value="P-loop_NTPase"/>
</dbReference>